<dbReference type="Proteomes" id="UP000007993">
    <property type="component" value="Unassembled WGS sequence"/>
</dbReference>
<dbReference type="AlphaFoldDB" id="K5DAD0"/>
<sequence>MQHGVVAQRFDPHGEFDKTSLTFPATRWSLAGLLLLTLLSLSSVQAKKSPDGEKSELQTFEPRIVDL</sequence>
<protein>
    <submittedName>
        <fullName evidence="2">Uncharacterized protein</fullName>
    </submittedName>
</protein>
<dbReference type="EMBL" id="AMCW01000022">
    <property type="protein sequence ID" value="EKK03712.1"/>
    <property type="molecule type" value="Genomic_DNA"/>
</dbReference>
<name>K5DAD0_RHOBT</name>
<evidence type="ECO:0000313" key="2">
    <source>
        <dbReference type="EMBL" id="EKK03712.1"/>
    </source>
</evidence>
<comment type="caution">
    <text evidence="2">The sequence shown here is derived from an EMBL/GenBank/DDBJ whole genome shotgun (WGS) entry which is preliminary data.</text>
</comment>
<accession>K5DAD0</accession>
<organism evidence="2 3">
    <name type="scientific">Rhodopirellula baltica SH28</name>
    <dbReference type="NCBI Taxonomy" id="993517"/>
    <lineage>
        <taxon>Bacteria</taxon>
        <taxon>Pseudomonadati</taxon>
        <taxon>Planctomycetota</taxon>
        <taxon>Planctomycetia</taxon>
        <taxon>Pirellulales</taxon>
        <taxon>Pirellulaceae</taxon>
        <taxon>Rhodopirellula</taxon>
    </lineage>
</organism>
<reference evidence="2 3" key="1">
    <citation type="journal article" date="2013" name="Mar. Genomics">
        <title>Expression of sulfatases in Rhodopirellula baltica and the diversity of sulfatases in the genus Rhodopirellula.</title>
        <authorList>
            <person name="Wegner C.E."/>
            <person name="Richter-Heitmann T."/>
            <person name="Klindworth A."/>
            <person name="Klockow C."/>
            <person name="Richter M."/>
            <person name="Achstetter T."/>
            <person name="Glockner F.O."/>
            <person name="Harder J."/>
        </authorList>
    </citation>
    <scope>NUCLEOTIDE SEQUENCE [LARGE SCALE GENOMIC DNA]</scope>
    <source>
        <strain evidence="2 3">SH28</strain>
    </source>
</reference>
<evidence type="ECO:0000256" key="1">
    <source>
        <dbReference type="SAM" id="MobiDB-lite"/>
    </source>
</evidence>
<proteinExistence type="predicted"/>
<gene>
    <name evidence="2" type="ORF">RBSH_01161</name>
</gene>
<feature type="region of interest" description="Disordered" evidence="1">
    <location>
        <begin position="46"/>
        <end position="67"/>
    </location>
</feature>
<dbReference type="PATRIC" id="fig|993517.3.peg.1271"/>
<evidence type="ECO:0000313" key="3">
    <source>
        <dbReference type="Proteomes" id="UP000007993"/>
    </source>
</evidence>